<sequence length="401" mass="46173">RNTGKKNLRATLQIATLNIRGGGSTQTEGKWQHVNQIMRDRRIGILAVQETHLTDTIVDSLHEQFGKRILIHHTSDTEHPNSKGVALVFNRDETACEEATSHVIIPGRALYTQLPWKGENKFHILAIYAPNNHTENADFWEEITQILREEHLPHPDIVLGDFNLVEDQLDRMPSHPDPERATSALQELKSEYNLIDGWRYENENIVQYTYMQVGGKIHSRLDRIYINEALLPNTHKWEIQSIGIATDHKLVSAQVINPTKPWIGKGRWSVPLSILKDKKALDELRELGRKIVESLPALRTEENNAQQKLLEFKNQARVFLRTWAREAGARRNAQISKMEKDLQITINDLTQPLEERQEQATVLELRLKEIQKSQHDALRIHVAARNRLEGETNSTYWTGLN</sequence>
<protein>
    <submittedName>
        <fullName evidence="1">DNase I-like protein</fullName>
    </submittedName>
</protein>
<accession>A0ACD3AD13</accession>
<organism evidence="1 2">
    <name type="scientific">Pluteus cervinus</name>
    <dbReference type="NCBI Taxonomy" id="181527"/>
    <lineage>
        <taxon>Eukaryota</taxon>
        <taxon>Fungi</taxon>
        <taxon>Dikarya</taxon>
        <taxon>Basidiomycota</taxon>
        <taxon>Agaricomycotina</taxon>
        <taxon>Agaricomycetes</taxon>
        <taxon>Agaricomycetidae</taxon>
        <taxon>Agaricales</taxon>
        <taxon>Pluteineae</taxon>
        <taxon>Pluteaceae</taxon>
        <taxon>Pluteus</taxon>
    </lineage>
</organism>
<gene>
    <name evidence="1" type="ORF">BDN72DRAFT_752052</name>
</gene>
<reference evidence="1 2" key="1">
    <citation type="journal article" date="2019" name="Nat. Ecol. Evol.">
        <title>Megaphylogeny resolves global patterns of mushroom evolution.</title>
        <authorList>
            <person name="Varga T."/>
            <person name="Krizsan K."/>
            <person name="Foldi C."/>
            <person name="Dima B."/>
            <person name="Sanchez-Garcia M."/>
            <person name="Sanchez-Ramirez S."/>
            <person name="Szollosi G.J."/>
            <person name="Szarkandi J.G."/>
            <person name="Papp V."/>
            <person name="Albert L."/>
            <person name="Andreopoulos W."/>
            <person name="Angelini C."/>
            <person name="Antonin V."/>
            <person name="Barry K.W."/>
            <person name="Bougher N.L."/>
            <person name="Buchanan P."/>
            <person name="Buyck B."/>
            <person name="Bense V."/>
            <person name="Catcheside P."/>
            <person name="Chovatia M."/>
            <person name="Cooper J."/>
            <person name="Damon W."/>
            <person name="Desjardin D."/>
            <person name="Finy P."/>
            <person name="Geml J."/>
            <person name="Haridas S."/>
            <person name="Hughes K."/>
            <person name="Justo A."/>
            <person name="Karasinski D."/>
            <person name="Kautmanova I."/>
            <person name="Kiss B."/>
            <person name="Kocsube S."/>
            <person name="Kotiranta H."/>
            <person name="LaButti K.M."/>
            <person name="Lechner B.E."/>
            <person name="Liimatainen K."/>
            <person name="Lipzen A."/>
            <person name="Lukacs Z."/>
            <person name="Mihaltcheva S."/>
            <person name="Morgado L.N."/>
            <person name="Niskanen T."/>
            <person name="Noordeloos M.E."/>
            <person name="Ohm R.A."/>
            <person name="Ortiz-Santana B."/>
            <person name="Ovrebo C."/>
            <person name="Racz N."/>
            <person name="Riley R."/>
            <person name="Savchenko A."/>
            <person name="Shiryaev A."/>
            <person name="Soop K."/>
            <person name="Spirin V."/>
            <person name="Szebenyi C."/>
            <person name="Tomsovsky M."/>
            <person name="Tulloss R.E."/>
            <person name="Uehling J."/>
            <person name="Grigoriev I.V."/>
            <person name="Vagvolgyi C."/>
            <person name="Papp T."/>
            <person name="Martin F.M."/>
            <person name="Miettinen O."/>
            <person name="Hibbett D.S."/>
            <person name="Nagy L.G."/>
        </authorList>
    </citation>
    <scope>NUCLEOTIDE SEQUENCE [LARGE SCALE GENOMIC DNA]</scope>
    <source>
        <strain evidence="1 2">NL-1719</strain>
    </source>
</reference>
<dbReference type="Proteomes" id="UP000308600">
    <property type="component" value="Unassembled WGS sequence"/>
</dbReference>
<evidence type="ECO:0000313" key="1">
    <source>
        <dbReference type="EMBL" id="TFK62737.1"/>
    </source>
</evidence>
<proteinExistence type="predicted"/>
<keyword evidence="2" id="KW-1185">Reference proteome</keyword>
<feature type="non-terminal residue" evidence="1">
    <location>
        <position position="1"/>
    </location>
</feature>
<name>A0ACD3AD13_9AGAR</name>
<evidence type="ECO:0000313" key="2">
    <source>
        <dbReference type="Proteomes" id="UP000308600"/>
    </source>
</evidence>
<feature type="non-terminal residue" evidence="1">
    <location>
        <position position="401"/>
    </location>
</feature>
<dbReference type="EMBL" id="ML208563">
    <property type="protein sequence ID" value="TFK62737.1"/>
    <property type="molecule type" value="Genomic_DNA"/>
</dbReference>